<accession>A0ABN1WZZ6</accession>
<sequence length="97" mass="11229">MYLKYSDTEFLPGALEGLGRPFMLMGKDGQTHLNEPSWQSLWDRSTRWKRDLSPEPGAHFSYPDAQTIVRFHQHLRGRPQHLLDGSAPSHPDVRFVQ</sequence>
<gene>
    <name evidence="1" type="ORF">GCM10009579_30990</name>
</gene>
<keyword evidence="2" id="KW-1185">Reference proteome</keyword>
<comment type="caution">
    <text evidence="1">The sequence shown here is derived from an EMBL/GenBank/DDBJ whole genome shotgun (WGS) entry which is preliminary data.</text>
</comment>
<reference evidence="1 2" key="1">
    <citation type="journal article" date="2019" name="Int. J. Syst. Evol. Microbiol.">
        <title>The Global Catalogue of Microorganisms (GCM) 10K type strain sequencing project: providing services to taxonomists for standard genome sequencing and annotation.</title>
        <authorList>
            <consortium name="The Broad Institute Genomics Platform"/>
            <consortium name="The Broad Institute Genome Sequencing Center for Infectious Disease"/>
            <person name="Wu L."/>
            <person name="Ma J."/>
        </authorList>
    </citation>
    <scope>NUCLEOTIDE SEQUENCE [LARGE SCALE GENOMIC DNA]</scope>
    <source>
        <strain evidence="1 2">JCM 11448</strain>
    </source>
</reference>
<evidence type="ECO:0000313" key="2">
    <source>
        <dbReference type="Proteomes" id="UP001500282"/>
    </source>
</evidence>
<organism evidence="1 2">
    <name type="scientific">Streptomyces javensis</name>
    <dbReference type="NCBI Taxonomy" id="114698"/>
    <lineage>
        <taxon>Bacteria</taxon>
        <taxon>Bacillati</taxon>
        <taxon>Actinomycetota</taxon>
        <taxon>Actinomycetes</taxon>
        <taxon>Kitasatosporales</taxon>
        <taxon>Streptomycetaceae</taxon>
        <taxon>Streptomyces</taxon>
        <taxon>Streptomyces violaceusniger group</taxon>
    </lineage>
</organism>
<protein>
    <submittedName>
        <fullName evidence="1">Uncharacterized protein</fullName>
    </submittedName>
</protein>
<evidence type="ECO:0000313" key="1">
    <source>
        <dbReference type="EMBL" id="GAA1270208.1"/>
    </source>
</evidence>
<proteinExistence type="predicted"/>
<name>A0ABN1WZZ6_9ACTN</name>
<dbReference type="EMBL" id="BAAAIH010000014">
    <property type="protein sequence ID" value="GAA1270208.1"/>
    <property type="molecule type" value="Genomic_DNA"/>
</dbReference>
<dbReference type="Proteomes" id="UP001500282">
    <property type="component" value="Unassembled WGS sequence"/>
</dbReference>